<gene>
    <name evidence="1" type="ORF">C1645_812295</name>
</gene>
<evidence type="ECO:0008006" key="3">
    <source>
        <dbReference type="Google" id="ProtNLM"/>
    </source>
</evidence>
<comment type="caution">
    <text evidence="1">The sequence shown here is derived from an EMBL/GenBank/DDBJ whole genome shotgun (WGS) entry which is preliminary data.</text>
</comment>
<name>A0A397TQT2_9GLOM</name>
<dbReference type="EMBL" id="QKYT01000011">
    <property type="protein sequence ID" value="RIA98807.1"/>
    <property type="molecule type" value="Genomic_DNA"/>
</dbReference>
<sequence>MLIDGILLNGSVKKAISGRIRQKIFLRELDIKANSIAQEQDGMCLSTEYINANTQMLWRCAKGHEWSTTLYRIKNMRRWCCICQPDFLKIPEYPRGLELDIYYPQYGFAIEIQGKQHEQYVKHFHKDLEEFET</sequence>
<evidence type="ECO:0000313" key="1">
    <source>
        <dbReference type="EMBL" id="RIA98807.1"/>
    </source>
</evidence>
<evidence type="ECO:0000313" key="2">
    <source>
        <dbReference type="Proteomes" id="UP000265703"/>
    </source>
</evidence>
<accession>A0A397TQT2</accession>
<dbReference type="OrthoDB" id="2431778at2759"/>
<dbReference type="Proteomes" id="UP000265703">
    <property type="component" value="Unassembled WGS sequence"/>
</dbReference>
<dbReference type="AlphaFoldDB" id="A0A397TQT2"/>
<keyword evidence="2" id="KW-1185">Reference proteome</keyword>
<proteinExistence type="predicted"/>
<protein>
    <recommendedName>
        <fullName evidence="3">Zinc-ribbon domain-containing protein</fullName>
    </recommendedName>
</protein>
<reference evidence="1 2" key="1">
    <citation type="submission" date="2018-06" db="EMBL/GenBank/DDBJ databases">
        <title>Comparative genomics reveals the genomic features of Rhizophagus irregularis, R. cerebriforme, R. diaphanum and Gigaspora rosea, and their symbiotic lifestyle signature.</title>
        <authorList>
            <person name="Morin E."/>
            <person name="San Clemente H."/>
            <person name="Chen E.C.H."/>
            <person name="De La Providencia I."/>
            <person name="Hainaut M."/>
            <person name="Kuo A."/>
            <person name="Kohler A."/>
            <person name="Murat C."/>
            <person name="Tang N."/>
            <person name="Roy S."/>
            <person name="Loubradou J."/>
            <person name="Henrissat B."/>
            <person name="Grigoriev I.V."/>
            <person name="Corradi N."/>
            <person name="Roux C."/>
            <person name="Martin F.M."/>
        </authorList>
    </citation>
    <scope>NUCLEOTIDE SEQUENCE [LARGE SCALE GENOMIC DNA]</scope>
    <source>
        <strain evidence="1 2">DAOM 227022</strain>
    </source>
</reference>
<organism evidence="1 2">
    <name type="scientific">Glomus cerebriforme</name>
    <dbReference type="NCBI Taxonomy" id="658196"/>
    <lineage>
        <taxon>Eukaryota</taxon>
        <taxon>Fungi</taxon>
        <taxon>Fungi incertae sedis</taxon>
        <taxon>Mucoromycota</taxon>
        <taxon>Glomeromycotina</taxon>
        <taxon>Glomeromycetes</taxon>
        <taxon>Glomerales</taxon>
        <taxon>Glomeraceae</taxon>
        <taxon>Glomus</taxon>
    </lineage>
</organism>